<accession>A0A1H5WHS5</accession>
<reference evidence="4 5" key="1">
    <citation type="submission" date="2016-10" db="EMBL/GenBank/DDBJ databases">
        <authorList>
            <person name="de Groot N.N."/>
        </authorList>
    </citation>
    <scope>NUCLEOTIDE SEQUENCE [LARGE SCALE GENOMIC DNA]</scope>
    <source>
        <strain evidence="4 5">AR32</strain>
    </source>
</reference>
<dbReference type="EMBL" id="FNUV01000006">
    <property type="protein sequence ID" value="SEF99022.1"/>
    <property type="molecule type" value="Genomic_DNA"/>
</dbReference>
<dbReference type="PANTHER" id="PTHR22916:SF51">
    <property type="entry name" value="GLYCOSYLTRANSFERASE EPSH-RELATED"/>
    <property type="match status" value="1"/>
</dbReference>
<sequence>MHKPLVSIVVPIYNTAEHIDECVQSILSQSYTNTEIILINDGSTDGSGELCQKYVHLPHVRYVEQENQGLTKVREKGVILSRGEWVMFVDSDDMLLQDSVKRLVQLSEEDCDIVIGRHLNNKNTGLPDYYSWEEYLYRIYSITTSVSTWGKLYRKQLVMNSPHAFEYNLIRAQDLLTNIAIAKTNRKNVQICKEPVYYYRQRLNSTVHTILFSFDYCYNLCNIADSIMGESLTYRKRLNGSISQRLYYYPIILKGNNYQGNNKHPFVKNIIRRMNEARMLRLSDRLVLAASDRRTVKICLLSSKIIRRLEKPSLIHRDIKRIIKR</sequence>
<evidence type="ECO:0000256" key="2">
    <source>
        <dbReference type="ARBA" id="ARBA00022679"/>
    </source>
</evidence>
<evidence type="ECO:0000313" key="5">
    <source>
        <dbReference type="Proteomes" id="UP000236735"/>
    </source>
</evidence>
<dbReference type="SUPFAM" id="SSF53448">
    <property type="entry name" value="Nucleotide-diphospho-sugar transferases"/>
    <property type="match status" value="1"/>
</dbReference>
<organism evidence="4 5">
    <name type="scientific">Xylanibacter ruminicola</name>
    <name type="common">Prevotella ruminicola</name>
    <dbReference type="NCBI Taxonomy" id="839"/>
    <lineage>
        <taxon>Bacteria</taxon>
        <taxon>Pseudomonadati</taxon>
        <taxon>Bacteroidota</taxon>
        <taxon>Bacteroidia</taxon>
        <taxon>Bacteroidales</taxon>
        <taxon>Prevotellaceae</taxon>
        <taxon>Xylanibacter</taxon>
    </lineage>
</organism>
<evidence type="ECO:0000256" key="1">
    <source>
        <dbReference type="ARBA" id="ARBA00022676"/>
    </source>
</evidence>
<dbReference type="Proteomes" id="UP000236735">
    <property type="component" value="Unassembled WGS sequence"/>
</dbReference>
<dbReference type="Gene3D" id="3.90.550.10">
    <property type="entry name" value="Spore Coat Polysaccharide Biosynthesis Protein SpsA, Chain A"/>
    <property type="match status" value="1"/>
</dbReference>
<evidence type="ECO:0000313" key="4">
    <source>
        <dbReference type="EMBL" id="SEF99022.1"/>
    </source>
</evidence>
<feature type="domain" description="Glycosyltransferase 2-like" evidence="3">
    <location>
        <begin position="7"/>
        <end position="138"/>
    </location>
</feature>
<dbReference type="InterPro" id="IPR001173">
    <property type="entry name" value="Glyco_trans_2-like"/>
</dbReference>
<keyword evidence="2 4" id="KW-0808">Transferase</keyword>
<dbReference type="PANTHER" id="PTHR22916">
    <property type="entry name" value="GLYCOSYLTRANSFERASE"/>
    <property type="match status" value="1"/>
</dbReference>
<dbReference type="InterPro" id="IPR029044">
    <property type="entry name" value="Nucleotide-diphossugar_trans"/>
</dbReference>
<keyword evidence="1" id="KW-0328">Glycosyltransferase</keyword>
<proteinExistence type="predicted"/>
<name>A0A1H5WHS5_XYLRU</name>
<protein>
    <submittedName>
        <fullName evidence="4">Glycosyltransferase involved in cell wall bisynthesis</fullName>
    </submittedName>
</protein>
<gene>
    <name evidence="4" type="ORF">SAMN05216354_2358</name>
</gene>
<dbReference type="Pfam" id="PF00535">
    <property type="entry name" value="Glycos_transf_2"/>
    <property type="match status" value="1"/>
</dbReference>
<dbReference type="AlphaFoldDB" id="A0A1H5WHS5"/>
<dbReference type="GO" id="GO:0016758">
    <property type="term" value="F:hexosyltransferase activity"/>
    <property type="evidence" value="ECO:0007669"/>
    <property type="project" value="UniProtKB-ARBA"/>
</dbReference>
<evidence type="ECO:0000259" key="3">
    <source>
        <dbReference type="Pfam" id="PF00535"/>
    </source>
</evidence>
<dbReference type="CDD" id="cd00761">
    <property type="entry name" value="Glyco_tranf_GTA_type"/>
    <property type="match status" value="1"/>
</dbReference>